<dbReference type="InterPro" id="IPR002921">
    <property type="entry name" value="Fungal_lipase-type"/>
</dbReference>
<dbReference type="InterPro" id="IPR029058">
    <property type="entry name" value="AB_hydrolase_fold"/>
</dbReference>
<evidence type="ECO:0000313" key="2">
    <source>
        <dbReference type="EMBL" id="SED64636.1"/>
    </source>
</evidence>
<dbReference type="CDD" id="cd00519">
    <property type="entry name" value="Lipase_3"/>
    <property type="match status" value="1"/>
</dbReference>
<dbReference type="Proteomes" id="UP000183155">
    <property type="component" value="Unassembled WGS sequence"/>
</dbReference>
<accession>A0A1H5CDB9</accession>
<feature type="domain" description="Fungal lipase-type" evidence="1">
    <location>
        <begin position="338"/>
        <end position="463"/>
    </location>
</feature>
<reference evidence="2 3" key="1">
    <citation type="submission" date="2016-10" db="EMBL/GenBank/DDBJ databases">
        <authorList>
            <person name="Varghese N."/>
            <person name="Submissions S."/>
        </authorList>
    </citation>
    <scope>NUCLEOTIDE SEQUENCE [LARGE SCALE GENOMIC DNA]</scope>
    <source>
        <strain evidence="2 3">BS3652</strain>
    </source>
</reference>
<dbReference type="EMBL" id="FNRS01000002">
    <property type="protein sequence ID" value="SED64636.1"/>
    <property type="molecule type" value="Genomic_DNA"/>
</dbReference>
<comment type="caution">
    <text evidence="2">The sequence shown here is derived from an EMBL/GenBank/DDBJ whole genome shotgun (WGS) entry which is preliminary data.</text>
</comment>
<proteinExistence type="predicted"/>
<gene>
    <name evidence="2" type="ORF">SAMN04490203_4357</name>
</gene>
<dbReference type="Gene3D" id="3.40.50.1820">
    <property type="entry name" value="alpha/beta hydrolase"/>
    <property type="match status" value="1"/>
</dbReference>
<dbReference type="PANTHER" id="PTHR45856:SF24">
    <property type="entry name" value="FUNGAL LIPASE-LIKE DOMAIN-CONTAINING PROTEIN"/>
    <property type="match status" value="1"/>
</dbReference>
<dbReference type="SUPFAM" id="SSF53474">
    <property type="entry name" value="alpha/beta-Hydrolases"/>
    <property type="match status" value="1"/>
</dbReference>
<name>A0A1H5CDB9_PSETA</name>
<protein>
    <submittedName>
        <fullName evidence="2">Lipase (Class 3)</fullName>
    </submittedName>
</protein>
<dbReference type="InterPro" id="IPR051218">
    <property type="entry name" value="Sec_MonoDiacylglyc_Lipase"/>
</dbReference>
<sequence length="732" mass="81728">MIKSDSIKSFDLKGRMFSCSVQGKQTSFQLVDEFGSGMPYAGLAYEVVDFEGLQYSGFLDSTGVGRVKNHCAGSIAVTMMTPYKDAKDYYYDLITREHYPLEITELQVRAENTRYFNKDGSRTVQKPALSNATDEYYQIEVRHLVKHVSHLPPKVPRHFPLDVGPRRLMWPRGEFGVCLAPDRHTVLEVRPLRALRPMLSTDPAFCALNLYQLALMATLSYCPFGQEPDEQPVTTPTVSFPLEPSVGNWFGDRLATFKENWQVNPEQTEPYYPLYEDVPYSRRLEIVPFDPELYPANNPLLGPDQENPANLHFLDDTKEGAEGTDTQAFVSHNDEVVVIAVRGTSAGADFLRDADALQVPFEEGEGKVHRGFYEAAKVAAAFVSRYLDKFHAGQKILICGHSLGGAIALILSQMLCKRPEGYDVLLYTYGAPRAGDATFVSAAQSLVHHRTVNHNDPIPSVPATWMNTKSPVYGTGAVLTFSNVPVGLSVFALGLTNLTGEPYQHHGTLRHFMPVELGLGGVSHLLWAPACDTVIQHAVSSAALGQNNGLPARDSFLRQLIDMAHHFMVDSYIPNCWAALRRYKEALENRTSRVSSREFDFVDQAFKQISGQLRTQFIEMATLPDKKVQAQASARTLLIREHNRVDVTRTRLNSMRFEVPTQADVYGHFAQQPEQLTDSLERWLAHSKNTRAEPLAMAPQEAEVRVDMASLDDPLRDHVIGACYTGDILDLG</sequence>
<dbReference type="RefSeq" id="WP_231995628.1">
    <property type="nucleotide sequence ID" value="NZ_FNRS01000002.1"/>
</dbReference>
<keyword evidence="3" id="KW-1185">Reference proteome</keyword>
<evidence type="ECO:0000259" key="1">
    <source>
        <dbReference type="Pfam" id="PF01764"/>
    </source>
</evidence>
<organism evidence="2 3">
    <name type="scientific">Pseudomonas taetrolens</name>
    <dbReference type="NCBI Taxonomy" id="47884"/>
    <lineage>
        <taxon>Bacteria</taxon>
        <taxon>Pseudomonadati</taxon>
        <taxon>Pseudomonadota</taxon>
        <taxon>Gammaproteobacteria</taxon>
        <taxon>Pseudomonadales</taxon>
        <taxon>Pseudomonadaceae</taxon>
        <taxon>Pseudomonas</taxon>
    </lineage>
</organism>
<dbReference type="PANTHER" id="PTHR45856">
    <property type="entry name" value="ALPHA/BETA-HYDROLASES SUPERFAMILY PROTEIN"/>
    <property type="match status" value="1"/>
</dbReference>
<evidence type="ECO:0000313" key="3">
    <source>
        <dbReference type="Proteomes" id="UP000183155"/>
    </source>
</evidence>
<dbReference type="Pfam" id="PF01764">
    <property type="entry name" value="Lipase_3"/>
    <property type="match status" value="1"/>
</dbReference>